<keyword evidence="4" id="KW-0812">Transmembrane</keyword>
<evidence type="ECO:0000256" key="8">
    <source>
        <dbReference type="SAM" id="MobiDB-lite"/>
    </source>
</evidence>
<accession>A0ABQ8I4H7</accession>
<evidence type="ECO:0000256" key="2">
    <source>
        <dbReference type="ARBA" id="ARBA00004167"/>
    </source>
</evidence>
<dbReference type="InterPro" id="IPR051103">
    <property type="entry name" value="Plant_metabolite_P450s"/>
</dbReference>
<evidence type="ECO:0000256" key="5">
    <source>
        <dbReference type="ARBA" id="ARBA00022723"/>
    </source>
</evidence>
<evidence type="ECO:0000256" key="6">
    <source>
        <dbReference type="ARBA" id="ARBA00022989"/>
    </source>
</evidence>
<evidence type="ECO:0000256" key="4">
    <source>
        <dbReference type="ARBA" id="ARBA00022692"/>
    </source>
</evidence>
<dbReference type="PANTHER" id="PTHR24298:SF912">
    <property type="entry name" value="P450, PUTATIVE-RELATED"/>
    <property type="match status" value="1"/>
</dbReference>
<dbReference type="InterPro" id="IPR002401">
    <property type="entry name" value="Cyt_P450_E_grp-I"/>
</dbReference>
<reference evidence="9 10" key="1">
    <citation type="submission" date="2021-02" db="EMBL/GenBank/DDBJ databases">
        <title>Plant Genome Project.</title>
        <authorList>
            <person name="Zhang R.-G."/>
        </authorList>
    </citation>
    <scope>NUCLEOTIDE SEQUENCE [LARGE SCALE GENOMIC DNA]</scope>
    <source>
        <tissue evidence="9">Leaves</tissue>
    </source>
</reference>
<gene>
    <name evidence="9" type="ORF">JRO89_XS04G0075700</name>
</gene>
<dbReference type="EMBL" id="JAFEMO010000004">
    <property type="protein sequence ID" value="KAH7571543.1"/>
    <property type="molecule type" value="Genomic_DNA"/>
</dbReference>
<keyword evidence="3" id="KW-0408">Iron</keyword>
<dbReference type="PANTHER" id="PTHR24298">
    <property type="entry name" value="FLAVONOID 3'-MONOOXYGENASE-RELATED"/>
    <property type="match status" value="1"/>
</dbReference>
<organism evidence="9 10">
    <name type="scientific">Xanthoceras sorbifolium</name>
    <dbReference type="NCBI Taxonomy" id="99658"/>
    <lineage>
        <taxon>Eukaryota</taxon>
        <taxon>Viridiplantae</taxon>
        <taxon>Streptophyta</taxon>
        <taxon>Embryophyta</taxon>
        <taxon>Tracheophyta</taxon>
        <taxon>Spermatophyta</taxon>
        <taxon>Magnoliopsida</taxon>
        <taxon>eudicotyledons</taxon>
        <taxon>Gunneridae</taxon>
        <taxon>Pentapetalae</taxon>
        <taxon>rosids</taxon>
        <taxon>malvids</taxon>
        <taxon>Sapindales</taxon>
        <taxon>Sapindaceae</taxon>
        <taxon>Xanthoceroideae</taxon>
        <taxon>Xanthoceras</taxon>
    </lineage>
</organism>
<sequence length="313" mass="35680">MIRVCLVIPRYSCLICNFQWRRGSLDEAKSLVCARSFLSAGTDTTSTALEWLMANLVKYPKIQEKVFEEIKGVVGNGQREVKEDDLQKMTYLKAFILESLRRHPPAHFVVWGGIQREQRDKDDAVWGWEEDLSWSCLAMLHLEYFVANLIWCYQWKAVDEMRFVWKKRNGSASNIRDYGGRTPSTEADSQGRRRNANMERMKKGSEGGIIEDFGIQKIGERSLKDPDTMAAQVGKNLNVAILENRKGKKVGTADIPSQSSEYQNLSGDDHNEDLLLYDMVLRQRIGVQVHMTVAAVDLFLDATDLPLEVHSCV</sequence>
<evidence type="ECO:0000256" key="3">
    <source>
        <dbReference type="ARBA" id="ARBA00022617"/>
    </source>
</evidence>
<dbReference type="PRINTS" id="PR00463">
    <property type="entry name" value="EP450I"/>
</dbReference>
<keyword evidence="7" id="KW-0472">Membrane</keyword>
<comment type="caution">
    <text evidence="9">The sequence shown here is derived from an EMBL/GenBank/DDBJ whole genome shotgun (WGS) entry which is preliminary data.</text>
</comment>
<evidence type="ECO:0000313" key="9">
    <source>
        <dbReference type="EMBL" id="KAH7571543.1"/>
    </source>
</evidence>
<dbReference type="PRINTS" id="PR00385">
    <property type="entry name" value="P450"/>
</dbReference>
<evidence type="ECO:0000256" key="7">
    <source>
        <dbReference type="ARBA" id="ARBA00023136"/>
    </source>
</evidence>
<comment type="subcellular location">
    <subcellularLocation>
        <location evidence="2">Membrane</location>
        <topology evidence="2">Single-pass membrane protein</topology>
    </subcellularLocation>
</comment>
<protein>
    <recommendedName>
        <fullName evidence="11">Cytochrome P450</fullName>
    </recommendedName>
</protein>
<dbReference type="Pfam" id="PF00067">
    <property type="entry name" value="p450"/>
    <property type="match status" value="1"/>
</dbReference>
<keyword evidence="3" id="KW-0349">Heme</keyword>
<dbReference type="SUPFAM" id="SSF48264">
    <property type="entry name" value="Cytochrome P450"/>
    <property type="match status" value="1"/>
</dbReference>
<keyword evidence="6" id="KW-1133">Transmembrane helix</keyword>
<dbReference type="Proteomes" id="UP000827721">
    <property type="component" value="Unassembled WGS sequence"/>
</dbReference>
<dbReference type="InterPro" id="IPR001128">
    <property type="entry name" value="Cyt_P450"/>
</dbReference>
<comment type="cofactor">
    <cofactor evidence="1">
        <name>heme</name>
        <dbReference type="ChEBI" id="CHEBI:30413"/>
    </cofactor>
</comment>
<feature type="region of interest" description="Disordered" evidence="8">
    <location>
        <begin position="176"/>
        <end position="199"/>
    </location>
</feature>
<evidence type="ECO:0000313" key="10">
    <source>
        <dbReference type="Proteomes" id="UP000827721"/>
    </source>
</evidence>
<keyword evidence="10" id="KW-1185">Reference proteome</keyword>
<dbReference type="Gene3D" id="1.10.630.10">
    <property type="entry name" value="Cytochrome P450"/>
    <property type="match status" value="1"/>
</dbReference>
<evidence type="ECO:0000256" key="1">
    <source>
        <dbReference type="ARBA" id="ARBA00001971"/>
    </source>
</evidence>
<name>A0ABQ8I4H7_9ROSI</name>
<evidence type="ECO:0008006" key="11">
    <source>
        <dbReference type="Google" id="ProtNLM"/>
    </source>
</evidence>
<dbReference type="InterPro" id="IPR036396">
    <property type="entry name" value="Cyt_P450_sf"/>
</dbReference>
<keyword evidence="5" id="KW-0479">Metal-binding</keyword>
<proteinExistence type="predicted"/>